<keyword evidence="3" id="KW-1185">Reference proteome</keyword>
<evidence type="ECO:0000313" key="2">
    <source>
        <dbReference type="EMBL" id="GGS27096.1"/>
    </source>
</evidence>
<reference evidence="2" key="1">
    <citation type="journal article" date="2014" name="Int. J. Syst. Evol. Microbiol.">
        <title>Complete genome sequence of Corynebacterium casei LMG S-19264T (=DSM 44701T), isolated from a smear-ripened cheese.</title>
        <authorList>
            <consortium name="US DOE Joint Genome Institute (JGI-PGF)"/>
            <person name="Walter F."/>
            <person name="Albersmeier A."/>
            <person name="Kalinowski J."/>
            <person name="Ruckert C."/>
        </authorList>
    </citation>
    <scope>NUCLEOTIDE SEQUENCE</scope>
    <source>
        <strain evidence="2">JCM 4386</strain>
    </source>
</reference>
<feature type="region of interest" description="Disordered" evidence="1">
    <location>
        <begin position="75"/>
        <end position="98"/>
    </location>
</feature>
<dbReference type="EMBL" id="BMTL01000051">
    <property type="protein sequence ID" value="GGS27096.1"/>
    <property type="molecule type" value="Genomic_DNA"/>
</dbReference>
<comment type="caution">
    <text evidence="2">The sequence shown here is derived from an EMBL/GenBank/DDBJ whole genome shotgun (WGS) entry which is preliminary data.</text>
</comment>
<proteinExistence type="predicted"/>
<dbReference type="AlphaFoldDB" id="A0A918GBB4"/>
<protein>
    <submittedName>
        <fullName evidence="2">Uncharacterized protein</fullName>
    </submittedName>
</protein>
<accession>A0A918GBB4</accession>
<dbReference type="Proteomes" id="UP000606194">
    <property type="component" value="Unassembled WGS sequence"/>
</dbReference>
<name>A0A918GBB4_9ACTN</name>
<feature type="compositionally biased region" description="Basic residues" evidence="1">
    <location>
        <begin position="1"/>
        <end position="16"/>
    </location>
</feature>
<reference evidence="2" key="2">
    <citation type="submission" date="2020-09" db="EMBL/GenBank/DDBJ databases">
        <authorList>
            <person name="Sun Q."/>
            <person name="Ohkuma M."/>
        </authorList>
    </citation>
    <scope>NUCLEOTIDE SEQUENCE</scope>
    <source>
        <strain evidence="2">JCM 4386</strain>
    </source>
</reference>
<feature type="region of interest" description="Disordered" evidence="1">
    <location>
        <begin position="1"/>
        <end position="22"/>
    </location>
</feature>
<sequence length="98" mass="10434">MSHPQGRRRIPVHGRRPSPGAWIGMTRVPTGNFVAPAPDSTTVPADSDIGTSGRAILGLYCPATTRRSLQFKDTAAQTQEPEQPNGVLLVGGCRGDRI</sequence>
<gene>
    <name evidence="2" type="ORF">GCM10010269_77120</name>
</gene>
<organism evidence="2 3">
    <name type="scientific">Streptomyces humidus</name>
    <dbReference type="NCBI Taxonomy" id="52259"/>
    <lineage>
        <taxon>Bacteria</taxon>
        <taxon>Bacillati</taxon>
        <taxon>Actinomycetota</taxon>
        <taxon>Actinomycetes</taxon>
        <taxon>Kitasatosporales</taxon>
        <taxon>Streptomycetaceae</taxon>
        <taxon>Streptomyces</taxon>
    </lineage>
</organism>
<evidence type="ECO:0000313" key="3">
    <source>
        <dbReference type="Proteomes" id="UP000606194"/>
    </source>
</evidence>
<evidence type="ECO:0000256" key="1">
    <source>
        <dbReference type="SAM" id="MobiDB-lite"/>
    </source>
</evidence>